<feature type="transmembrane region" description="Helical" evidence="6">
    <location>
        <begin position="168"/>
        <end position="188"/>
    </location>
</feature>
<name>A0A850HD07_9SPHN</name>
<evidence type="ECO:0000313" key="7">
    <source>
        <dbReference type="EMBL" id="NVE95450.1"/>
    </source>
</evidence>
<sequence>MTKRAAVGTYNDGFIHAGNLAYLSMLAIFPFFILGAALFTLFGEQAERAQMIGAVLSAMPPTVYKTIAPVAQDVIEARSGWLLWIGAAVALWTVSSLVETIRDIMRRAYGAEAKHAFWKYRLFSFALILVSVVLLIVSLVVQVLIGTAQQLIAELIPNMEEWVSTLRVTRGLPAIVLFGSLWMIFYTVTPERFRGKGYRVWPGALFTASWWMVVATLMPLVLGSVFTYDLTYGSLAGIMVALFFFWLVGLGVVIGAELNAAIALTKAGGDSDSSEASTDEKETQ</sequence>
<keyword evidence="4 6" id="KW-1133">Transmembrane helix</keyword>
<dbReference type="EMBL" id="JABWTA010000001">
    <property type="protein sequence ID" value="NVE95450.1"/>
    <property type="molecule type" value="Genomic_DNA"/>
</dbReference>
<evidence type="ECO:0000256" key="5">
    <source>
        <dbReference type="ARBA" id="ARBA00023136"/>
    </source>
</evidence>
<comment type="caution">
    <text evidence="7">The sequence shown here is derived from an EMBL/GenBank/DDBJ whole genome shotgun (WGS) entry which is preliminary data.</text>
</comment>
<dbReference type="Proteomes" id="UP000546031">
    <property type="component" value="Unassembled WGS sequence"/>
</dbReference>
<accession>A0A850HD07</accession>
<dbReference type="PANTHER" id="PTHR30213">
    <property type="entry name" value="INNER MEMBRANE PROTEIN YHJD"/>
    <property type="match status" value="1"/>
</dbReference>
<dbReference type="PIRSF" id="PIRSF035875">
    <property type="entry name" value="RNase_BN"/>
    <property type="match status" value="1"/>
</dbReference>
<keyword evidence="8" id="KW-1185">Reference proteome</keyword>
<evidence type="ECO:0000256" key="2">
    <source>
        <dbReference type="ARBA" id="ARBA00022475"/>
    </source>
</evidence>
<protein>
    <submittedName>
        <fullName evidence="7">YihY/virulence factor BrkB family protein</fullName>
    </submittedName>
</protein>
<proteinExistence type="predicted"/>
<feature type="transmembrane region" description="Helical" evidence="6">
    <location>
        <begin position="81"/>
        <end position="101"/>
    </location>
</feature>
<feature type="transmembrane region" description="Helical" evidence="6">
    <location>
        <begin position="200"/>
        <end position="222"/>
    </location>
</feature>
<evidence type="ECO:0000256" key="6">
    <source>
        <dbReference type="SAM" id="Phobius"/>
    </source>
</evidence>
<keyword evidence="2" id="KW-1003">Cell membrane</keyword>
<feature type="transmembrane region" description="Helical" evidence="6">
    <location>
        <begin position="234"/>
        <end position="256"/>
    </location>
</feature>
<dbReference type="InterPro" id="IPR017039">
    <property type="entry name" value="Virul_fac_BrkB"/>
</dbReference>
<feature type="transmembrane region" description="Helical" evidence="6">
    <location>
        <begin position="122"/>
        <end position="148"/>
    </location>
</feature>
<evidence type="ECO:0000256" key="4">
    <source>
        <dbReference type="ARBA" id="ARBA00022989"/>
    </source>
</evidence>
<dbReference type="NCBIfam" id="TIGR00765">
    <property type="entry name" value="yihY_not_rbn"/>
    <property type="match status" value="1"/>
</dbReference>
<comment type="subcellular location">
    <subcellularLocation>
        <location evidence="1">Cell membrane</location>
        <topology evidence="1">Multi-pass membrane protein</topology>
    </subcellularLocation>
</comment>
<reference evidence="7 8" key="1">
    <citation type="submission" date="2020-06" db="EMBL/GenBank/DDBJ databases">
        <title>Altererythrobacter lutimaris sp. nov., a marine bacterium isolated from a tidal flat.</title>
        <authorList>
            <person name="Kim D."/>
            <person name="Yoo Y."/>
            <person name="Kim J.-J."/>
        </authorList>
    </citation>
    <scope>NUCLEOTIDE SEQUENCE [LARGE SCALE GENOMIC DNA]</scope>
    <source>
        <strain evidence="7 8">JGD-16</strain>
    </source>
</reference>
<dbReference type="AlphaFoldDB" id="A0A850HD07"/>
<evidence type="ECO:0000313" key="8">
    <source>
        <dbReference type="Proteomes" id="UP000546031"/>
    </source>
</evidence>
<keyword evidence="5 6" id="KW-0472">Membrane</keyword>
<organism evidence="7 8">
    <name type="scientific">Altererythrobacter lutimaris</name>
    <dbReference type="NCBI Taxonomy" id="2743979"/>
    <lineage>
        <taxon>Bacteria</taxon>
        <taxon>Pseudomonadati</taxon>
        <taxon>Pseudomonadota</taxon>
        <taxon>Alphaproteobacteria</taxon>
        <taxon>Sphingomonadales</taxon>
        <taxon>Erythrobacteraceae</taxon>
        <taxon>Altererythrobacter</taxon>
    </lineage>
</organism>
<evidence type="ECO:0000256" key="3">
    <source>
        <dbReference type="ARBA" id="ARBA00022692"/>
    </source>
</evidence>
<keyword evidence="3 6" id="KW-0812">Transmembrane</keyword>
<feature type="transmembrane region" description="Helical" evidence="6">
    <location>
        <begin position="20"/>
        <end position="42"/>
    </location>
</feature>
<dbReference type="PANTHER" id="PTHR30213:SF0">
    <property type="entry name" value="UPF0761 MEMBRANE PROTEIN YIHY"/>
    <property type="match status" value="1"/>
</dbReference>
<gene>
    <name evidence="7" type="ORF">HUO12_11115</name>
</gene>
<evidence type="ECO:0000256" key="1">
    <source>
        <dbReference type="ARBA" id="ARBA00004651"/>
    </source>
</evidence>
<dbReference type="Pfam" id="PF03631">
    <property type="entry name" value="Virul_fac_BrkB"/>
    <property type="match status" value="1"/>
</dbReference>
<dbReference type="GO" id="GO:0005886">
    <property type="term" value="C:plasma membrane"/>
    <property type="evidence" value="ECO:0007669"/>
    <property type="project" value="UniProtKB-SubCell"/>
</dbReference>